<protein>
    <submittedName>
        <fullName evidence="2">Uncharacterized protein</fullName>
    </submittedName>
</protein>
<proteinExistence type="predicted"/>
<dbReference type="EMBL" id="GBXM01042941">
    <property type="protein sequence ID" value="JAH65636.1"/>
    <property type="molecule type" value="Transcribed_RNA"/>
</dbReference>
<name>A0A0E9UIP5_ANGAN</name>
<accession>A0A0E9UIP5</accession>
<feature type="transmembrane region" description="Helical" evidence="1">
    <location>
        <begin position="14"/>
        <end position="37"/>
    </location>
</feature>
<keyword evidence="1" id="KW-0472">Membrane</keyword>
<keyword evidence="1" id="KW-1133">Transmembrane helix</keyword>
<keyword evidence="1" id="KW-0812">Transmembrane</keyword>
<reference evidence="2" key="1">
    <citation type="submission" date="2014-11" db="EMBL/GenBank/DDBJ databases">
        <authorList>
            <person name="Amaro Gonzalez C."/>
        </authorList>
    </citation>
    <scope>NUCLEOTIDE SEQUENCE</scope>
</reference>
<reference evidence="2" key="2">
    <citation type="journal article" date="2015" name="Fish Shellfish Immunol.">
        <title>Early steps in the European eel (Anguilla anguilla)-Vibrio vulnificus interaction in the gills: Role of the RtxA13 toxin.</title>
        <authorList>
            <person name="Callol A."/>
            <person name="Pajuelo D."/>
            <person name="Ebbesson L."/>
            <person name="Teles M."/>
            <person name="MacKenzie S."/>
            <person name="Amaro C."/>
        </authorList>
    </citation>
    <scope>NUCLEOTIDE SEQUENCE</scope>
</reference>
<evidence type="ECO:0000313" key="2">
    <source>
        <dbReference type="EMBL" id="JAH65636.1"/>
    </source>
</evidence>
<dbReference type="AlphaFoldDB" id="A0A0E9UIP5"/>
<organism evidence="2">
    <name type="scientific">Anguilla anguilla</name>
    <name type="common">European freshwater eel</name>
    <name type="synonym">Muraena anguilla</name>
    <dbReference type="NCBI Taxonomy" id="7936"/>
    <lineage>
        <taxon>Eukaryota</taxon>
        <taxon>Metazoa</taxon>
        <taxon>Chordata</taxon>
        <taxon>Craniata</taxon>
        <taxon>Vertebrata</taxon>
        <taxon>Euteleostomi</taxon>
        <taxon>Actinopterygii</taxon>
        <taxon>Neopterygii</taxon>
        <taxon>Teleostei</taxon>
        <taxon>Anguilliformes</taxon>
        <taxon>Anguillidae</taxon>
        <taxon>Anguilla</taxon>
    </lineage>
</organism>
<sequence>MLPTGKKHKCQTNIYIYGNAGCVFPVFSFLICIMKFLKSISNAGLETIARTVP</sequence>
<evidence type="ECO:0000256" key="1">
    <source>
        <dbReference type="SAM" id="Phobius"/>
    </source>
</evidence>